<keyword evidence="1" id="KW-0175">Coiled coil</keyword>
<gene>
    <name evidence="4" type="ORF">GQ651_10200</name>
</gene>
<organism evidence="4 5">
    <name type="scientific">Kangsaoukella pontilimi</name>
    <dbReference type="NCBI Taxonomy" id="2691042"/>
    <lineage>
        <taxon>Bacteria</taxon>
        <taxon>Pseudomonadati</taxon>
        <taxon>Pseudomonadota</taxon>
        <taxon>Alphaproteobacteria</taxon>
        <taxon>Rhodobacterales</taxon>
        <taxon>Paracoccaceae</taxon>
        <taxon>Kangsaoukella</taxon>
    </lineage>
</organism>
<keyword evidence="3" id="KW-0472">Membrane</keyword>
<evidence type="ECO:0000256" key="1">
    <source>
        <dbReference type="SAM" id="Coils"/>
    </source>
</evidence>
<comment type="caution">
    <text evidence="4">The sequence shown here is derived from an EMBL/GenBank/DDBJ whole genome shotgun (WGS) entry which is preliminary data.</text>
</comment>
<feature type="compositionally biased region" description="Basic and acidic residues" evidence="2">
    <location>
        <begin position="1"/>
        <end position="13"/>
    </location>
</feature>
<keyword evidence="3" id="KW-1133">Transmembrane helix</keyword>
<accession>A0A7C9MAR2</accession>
<evidence type="ECO:0000313" key="5">
    <source>
        <dbReference type="Proteomes" id="UP000480350"/>
    </source>
</evidence>
<evidence type="ECO:0000256" key="3">
    <source>
        <dbReference type="SAM" id="Phobius"/>
    </source>
</evidence>
<feature type="compositionally biased region" description="Acidic residues" evidence="2">
    <location>
        <begin position="14"/>
        <end position="24"/>
    </location>
</feature>
<proteinExistence type="predicted"/>
<feature type="compositionally biased region" description="Low complexity" evidence="2">
    <location>
        <begin position="91"/>
        <end position="113"/>
    </location>
</feature>
<feature type="compositionally biased region" description="Polar residues" evidence="2">
    <location>
        <begin position="73"/>
        <end position="83"/>
    </location>
</feature>
<feature type="coiled-coil region" evidence="1">
    <location>
        <begin position="239"/>
        <end position="284"/>
    </location>
</feature>
<dbReference type="AlphaFoldDB" id="A0A7C9MAR2"/>
<keyword evidence="3" id="KW-0812">Transmembrane</keyword>
<feature type="compositionally biased region" description="Acidic residues" evidence="2">
    <location>
        <begin position="50"/>
        <end position="63"/>
    </location>
</feature>
<dbReference type="Gene3D" id="1.10.287.1490">
    <property type="match status" value="1"/>
</dbReference>
<evidence type="ECO:0000256" key="2">
    <source>
        <dbReference type="SAM" id="MobiDB-lite"/>
    </source>
</evidence>
<evidence type="ECO:0008006" key="6">
    <source>
        <dbReference type="Google" id="ProtNLM"/>
    </source>
</evidence>
<dbReference type="Proteomes" id="UP000480350">
    <property type="component" value="Unassembled WGS sequence"/>
</dbReference>
<protein>
    <recommendedName>
        <fullName evidence="6">Inner membrane protein</fullName>
    </recommendedName>
</protein>
<feature type="region of interest" description="Disordered" evidence="2">
    <location>
        <begin position="1"/>
        <end position="113"/>
    </location>
</feature>
<evidence type="ECO:0000313" key="4">
    <source>
        <dbReference type="EMBL" id="MXQ08213.1"/>
    </source>
</evidence>
<keyword evidence="5" id="KW-1185">Reference proteome</keyword>
<name>A0A7C9MAR2_9RHOB</name>
<sequence>MARKTKSSEKTEENQVEADSDTAEGDATKDESQSTEPESELTEDVSATSDSEETATVEADDGATDPADAALDQNDTPETTEADVSTEVAGVVPARSEPSPAVVPPAAAAPAQSSGPGTFGLVFGGLLAGAIGFLVATFAVPEGWPNPTDDGPDPMVAQQIADLEGQVSALGDRLDSAPEPIITEAGEVDLGPLEESISSVQASVDNVAARLDGFEATLSDFETRLSEVETAPPVAPDGSAAMEAQLEAFRSELDAVTEAARTEIEEAQARADQIEADAAAAAEAARRQAAIADIMAALENGTAFSDALSELGDAPPALSAVAEDGVATLASLQATYPDRARAALRETDPVAESDGAADRFTAFLRRQTNARSLAPRDGNDPDAILSRAEAALSSGDLPAALTELDALPENARAAMDGWIADASARADALAAAADLN</sequence>
<feature type="transmembrane region" description="Helical" evidence="3">
    <location>
        <begin position="119"/>
        <end position="140"/>
    </location>
</feature>
<dbReference type="EMBL" id="WUPT01000002">
    <property type="protein sequence ID" value="MXQ08213.1"/>
    <property type="molecule type" value="Genomic_DNA"/>
</dbReference>
<reference evidence="4 5" key="1">
    <citation type="submission" date="2019-12" db="EMBL/GenBank/DDBJ databases">
        <authorList>
            <person name="Lee S.D."/>
        </authorList>
    </citation>
    <scope>NUCLEOTIDE SEQUENCE [LARGE SCALE GENOMIC DNA]</scope>
    <source>
        <strain evidence="4 5">GH1-50</strain>
    </source>
</reference>
<dbReference type="RefSeq" id="WP_160764154.1">
    <property type="nucleotide sequence ID" value="NZ_WUPT01000002.1"/>
</dbReference>
<reference evidence="4 5" key="2">
    <citation type="submission" date="2020-03" db="EMBL/GenBank/DDBJ databases">
        <title>Kangsaoukella pontilimi gen. nov., sp. nov., a new member of the family Rhodobacteraceae isolated from a tidal mudflat.</title>
        <authorList>
            <person name="Kim I.S."/>
        </authorList>
    </citation>
    <scope>NUCLEOTIDE SEQUENCE [LARGE SCALE GENOMIC DNA]</scope>
    <source>
        <strain evidence="4 5">GH1-50</strain>
    </source>
</reference>